<comment type="caution">
    <text evidence="1">The sequence shown here is derived from an EMBL/GenBank/DDBJ whole genome shotgun (WGS) entry which is preliminary data.</text>
</comment>
<evidence type="ECO:0000313" key="2">
    <source>
        <dbReference type="Proteomes" id="UP000260644"/>
    </source>
</evidence>
<sequence>MNLLLFSLFAVAIWLMFSLYRSHNRRKAGMFLPVRSASIIKIHSYKSFGILATIRFKDEAVPKIGDRVCEQGSIYEITGVVSPDQEKLPIGQWDCRIVKV</sequence>
<organism evidence="1 2">
    <name type="scientific">Chitinophaga silvatica</name>
    <dbReference type="NCBI Taxonomy" id="2282649"/>
    <lineage>
        <taxon>Bacteria</taxon>
        <taxon>Pseudomonadati</taxon>
        <taxon>Bacteroidota</taxon>
        <taxon>Chitinophagia</taxon>
        <taxon>Chitinophagales</taxon>
        <taxon>Chitinophagaceae</taxon>
        <taxon>Chitinophaga</taxon>
    </lineage>
</organism>
<name>A0A3E1YHK4_9BACT</name>
<proteinExistence type="predicted"/>
<dbReference type="Proteomes" id="UP000260644">
    <property type="component" value="Unassembled WGS sequence"/>
</dbReference>
<dbReference type="AlphaFoldDB" id="A0A3E1YHK4"/>
<evidence type="ECO:0000313" key="1">
    <source>
        <dbReference type="EMBL" id="RFS26828.1"/>
    </source>
</evidence>
<accession>A0A3E1YHK4</accession>
<gene>
    <name evidence="1" type="ORF">DVR12_03315</name>
</gene>
<dbReference type="OrthoDB" id="678238at2"/>
<protein>
    <submittedName>
        <fullName evidence="1">Uncharacterized protein</fullName>
    </submittedName>
</protein>
<dbReference type="RefSeq" id="WP_116974022.1">
    <property type="nucleotide sequence ID" value="NZ_QPMM01000001.1"/>
</dbReference>
<keyword evidence="2" id="KW-1185">Reference proteome</keyword>
<dbReference type="EMBL" id="QPMM01000001">
    <property type="protein sequence ID" value="RFS26828.1"/>
    <property type="molecule type" value="Genomic_DNA"/>
</dbReference>
<reference evidence="1 2" key="1">
    <citation type="submission" date="2018-07" db="EMBL/GenBank/DDBJ databases">
        <title>Chitinophaga K2CV101002-2 sp. nov., isolated from a monsoon evergreen broad-leaved forest soil.</title>
        <authorList>
            <person name="Lv Y."/>
        </authorList>
    </citation>
    <scope>NUCLEOTIDE SEQUENCE [LARGE SCALE GENOMIC DNA]</scope>
    <source>
        <strain evidence="1 2">GDMCC 1.1288</strain>
    </source>
</reference>